<dbReference type="Gene3D" id="1.20.120.420">
    <property type="entry name" value="translation initiation factor eif-2b, domain 1"/>
    <property type="match status" value="1"/>
</dbReference>
<organism evidence="3 4">
    <name type="scientific">Saxibacter everestensis</name>
    <dbReference type="NCBI Taxonomy" id="2909229"/>
    <lineage>
        <taxon>Bacteria</taxon>
        <taxon>Bacillati</taxon>
        <taxon>Actinomycetota</taxon>
        <taxon>Actinomycetes</taxon>
        <taxon>Micrococcales</taxon>
        <taxon>Brevibacteriaceae</taxon>
        <taxon>Saxibacter</taxon>
    </lineage>
</organism>
<dbReference type="Gene3D" id="3.40.50.10470">
    <property type="entry name" value="Translation initiation factor eif-2b, domain 2"/>
    <property type="match status" value="1"/>
</dbReference>
<comment type="similarity">
    <text evidence="1">Belongs to the eIF-2B alpha/beta/delta subunits family.</text>
</comment>
<evidence type="ECO:0000256" key="1">
    <source>
        <dbReference type="RuleBase" id="RU003814"/>
    </source>
</evidence>
<feature type="compositionally biased region" description="Basic and acidic residues" evidence="2">
    <location>
        <begin position="240"/>
        <end position="259"/>
    </location>
</feature>
<feature type="region of interest" description="Disordered" evidence="2">
    <location>
        <begin position="223"/>
        <end position="264"/>
    </location>
</feature>
<dbReference type="InterPro" id="IPR037171">
    <property type="entry name" value="NagB/RpiA_transferase-like"/>
</dbReference>
<name>A0ABY8QS52_9MICO</name>
<dbReference type="InterPro" id="IPR042529">
    <property type="entry name" value="IF_2B-like_C"/>
</dbReference>
<dbReference type="PANTHER" id="PTHR43475:SF1">
    <property type="entry name" value="METHYLTHIORIBOSE-1-PHOSPHATE ISOMERASE"/>
    <property type="match status" value="1"/>
</dbReference>
<reference evidence="3 4" key="1">
    <citation type="submission" date="2023-05" db="EMBL/GenBank/DDBJ databases">
        <title>Lithophilousrod everest ZFBP1038 complete genpme.</title>
        <authorList>
            <person name="Tian M."/>
        </authorList>
    </citation>
    <scope>NUCLEOTIDE SEQUENCE [LARGE SCALE GENOMIC DNA]</scope>
    <source>
        <strain evidence="3 4">ZFBP1038</strain>
    </source>
</reference>
<gene>
    <name evidence="3" type="ORF">LWF01_17290</name>
</gene>
<proteinExistence type="inferred from homology"/>
<dbReference type="Proteomes" id="UP001209083">
    <property type="component" value="Chromosome"/>
</dbReference>
<protein>
    <recommendedName>
        <fullName evidence="5">Methylthioribose-1-phosphate isomerase</fullName>
    </recommendedName>
</protein>
<evidence type="ECO:0008006" key="5">
    <source>
        <dbReference type="Google" id="ProtNLM"/>
    </source>
</evidence>
<dbReference type="EMBL" id="CP090958">
    <property type="protein sequence ID" value="WGW11820.1"/>
    <property type="molecule type" value="Genomic_DNA"/>
</dbReference>
<dbReference type="RefSeq" id="WP_349638613.1">
    <property type="nucleotide sequence ID" value="NZ_CP090958.1"/>
</dbReference>
<dbReference type="SUPFAM" id="SSF100950">
    <property type="entry name" value="NagB/RpiA/CoA transferase-like"/>
    <property type="match status" value="2"/>
</dbReference>
<keyword evidence="4" id="KW-1185">Reference proteome</keyword>
<accession>A0ABY8QS52</accession>
<evidence type="ECO:0000256" key="2">
    <source>
        <dbReference type="SAM" id="MobiDB-lite"/>
    </source>
</evidence>
<evidence type="ECO:0000313" key="4">
    <source>
        <dbReference type="Proteomes" id="UP001209083"/>
    </source>
</evidence>
<dbReference type="InterPro" id="IPR000649">
    <property type="entry name" value="IF-2B-related"/>
</dbReference>
<sequence length="381" mass="40947">MNAPEPTATLDQSIRLRGNTVQILDRRVFPEQLHWVDCANPAEVAAAIRDMVTQSSGPLYAAYAGMALAARQAADLPLDDARSRLVEAGELLANARPTNNHPKEAVRFVLDSLDGATTTAELVALAERACRLGDERYRARSRALAEAAVDLIPDGSRILTHCWMDSYLIELVKAAARAGRRYSWVATETRPYLQGARLTSHTLREMGEQVTLITDGMGAAALAAGRAERERQSNPGADGGDTRNPETDGARQPEPDGARQPETGIGRIDALVTAADRVSMDGHVVNKVGTLGLAVAAKAFGVPYYALVQSPDRGAPTGADIVIEQRDHSEVLEVLGRRTASVLVTDAWYPAFDATPPEFVTSVVTDRGAFDATALADYYRS</sequence>
<dbReference type="InterPro" id="IPR027363">
    <property type="entry name" value="M1Pi_N"/>
</dbReference>
<dbReference type="Pfam" id="PF01008">
    <property type="entry name" value="IF-2B"/>
    <property type="match status" value="2"/>
</dbReference>
<dbReference type="PANTHER" id="PTHR43475">
    <property type="entry name" value="METHYLTHIORIBOSE-1-PHOSPHATE ISOMERASE"/>
    <property type="match status" value="1"/>
</dbReference>
<evidence type="ECO:0000313" key="3">
    <source>
        <dbReference type="EMBL" id="WGW11820.1"/>
    </source>
</evidence>